<evidence type="ECO:0000256" key="1">
    <source>
        <dbReference type="ARBA" id="ARBA00001947"/>
    </source>
</evidence>
<organism evidence="12 13">
    <name type="scientific">Microcoleus asticus IPMA8</name>
    <dbReference type="NCBI Taxonomy" id="2563858"/>
    <lineage>
        <taxon>Bacteria</taxon>
        <taxon>Bacillati</taxon>
        <taxon>Cyanobacteriota</taxon>
        <taxon>Cyanophyceae</taxon>
        <taxon>Oscillatoriophycideae</taxon>
        <taxon>Oscillatoriales</taxon>
        <taxon>Microcoleaceae</taxon>
        <taxon>Microcoleus</taxon>
        <taxon>Microcoleus asticus</taxon>
    </lineage>
</organism>
<dbReference type="InterPro" id="IPR053177">
    <property type="entry name" value="ADP-glucose_phosphorylase"/>
</dbReference>
<evidence type="ECO:0000256" key="3">
    <source>
        <dbReference type="ARBA" id="ARBA00022679"/>
    </source>
</evidence>
<dbReference type="Pfam" id="PF01087">
    <property type="entry name" value="GalP_UDP_transf"/>
    <property type="match status" value="1"/>
</dbReference>
<keyword evidence="3 12" id="KW-0808">Transferase</keyword>
<evidence type="ECO:0000259" key="11">
    <source>
        <dbReference type="PROSITE" id="PS51084"/>
    </source>
</evidence>
<evidence type="ECO:0000256" key="6">
    <source>
        <dbReference type="ARBA" id="ARBA00022833"/>
    </source>
</evidence>
<evidence type="ECO:0000256" key="8">
    <source>
        <dbReference type="ARBA" id="ARBA00023277"/>
    </source>
</evidence>
<keyword evidence="13" id="KW-1185">Reference proteome</keyword>
<keyword evidence="7" id="KW-0299">Galactose metabolism</keyword>
<keyword evidence="5" id="KW-0479">Metal-binding</keyword>
<dbReference type="InterPro" id="IPR005850">
    <property type="entry name" value="GalP_Utransf_C"/>
</dbReference>
<dbReference type="RefSeq" id="WP_172191889.1">
    <property type="nucleotide sequence ID" value="NZ_CAWPPK010000051.1"/>
</dbReference>
<dbReference type="Proteomes" id="UP000702425">
    <property type="component" value="Unassembled WGS sequence"/>
</dbReference>
<dbReference type="PIRSF" id="PIRSF000808">
    <property type="entry name" value="GalT"/>
    <property type="match status" value="1"/>
</dbReference>
<evidence type="ECO:0000313" key="13">
    <source>
        <dbReference type="Proteomes" id="UP000702425"/>
    </source>
</evidence>
<dbReference type="GO" id="GO:0008108">
    <property type="term" value="F:UDP-glucose:hexose-1-phosphate uridylyltransferase activity"/>
    <property type="evidence" value="ECO:0007669"/>
    <property type="project" value="UniProtKB-EC"/>
</dbReference>
<dbReference type="EC" id="2.7.7.12" evidence="9"/>
<reference evidence="12 13" key="1">
    <citation type="journal article" date="2020" name="Sci. Rep.">
        <title>A novel cyanobacterial geosmin producer, revising GeoA distribution and dispersion patterns in Bacteria.</title>
        <authorList>
            <person name="Churro C."/>
            <person name="Semedo-Aguiar A.P."/>
            <person name="Silva A.D."/>
            <person name="Pereira-Leal J.B."/>
            <person name="Leite R.B."/>
        </authorList>
    </citation>
    <scope>NUCLEOTIDE SEQUENCE [LARGE SCALE GENOMIC DNA]</scope>
    <source>
        <strain evidence="12 13">IPMA8</strain>
    </source>
</reference>
<keyword evidence="6" id="KW-0862">Zinc</keyword>
<name>A0ABX2D675_9CYAN</name>
<dbReference type="Gene3D" id="3.30.428.10">
    <property type="entry name" value="HIT-like"/>
    <property type="match status" value="2"/>
</dbReference>
<dbReference type="InterPro" id="IPR001937">
    <property type="entry name" value="GalP_UDPtransf1"/>
</dbReference>
<evidence type="ECO:0000256" key="9">
    <source>
        <dbReference type="NCBIfam" id="TIGR00209"/>
    </source>
</evidence>
<evidence type="ECO:0000256" key="2">
    <source>
        <dbReference type="ARBA" id="ARBA00010951"/>
    </source>
</evidence>
<dbReference type="InterPro" id="IPR011146">
    <property type="entry name" value="HIT-like"/>
</dbReference>
<protein>
    <recommendedName>
        <fullName evidence="9">Galactose-1-phosphate uridylyltransferase</fullName>
        <ecNumber evidence="9">2.7.7.12</ecNumber>
    </recommendedName>
</protein>
<dbReference type="EMBL" id="SRRZ01000144">
    <property type="protein sequence ID" value="NQE37668.1"/>
    <property type="molecule type" value="Genomic_DNA"/>
</dbReference>
<dbReference type="NCBIfam" id="TIGR00209">
    <property type="entry name" value="galT_1"/>
    <property type="match status" value="1"/>
</dbReference>
<dbReference type="PANTHER" id="PTHR42763:SF2">
    <property type="entry name" value="ADP-GLUCOSE PHOSPHORYLASE"/>
    <property type="match status" value="1"/>
</dbReference>
<dbReference type="InterPro" id="IPR036265">
    <property type="entry name" value="HIT-like_sf"/>
</dbReference>
<comment type="cofactor">
    <cofactor evidence="1">
        <name>Zn(2+)</name>
        <dbReference type="ChEBI" id="CHEBI:29105"/>
    </cofactor>
</comment>
<gene>
    <name evidence="12" type="primary">galT_2</name>
    <name evidence="12" type="ORF">E5S67_05443</name>
</gene>
<accession>A0ABX2D675</accession>
<comment type="caution">
    <text evidence="10">Lacks conserved residue(s) required for the propagation of feature annotation.</text>
</comment>
<evidence type="ECO:0000256" key="5">
    <source>
        <dbReference type="ARBA" id="ARBA00022723"/>
    </source>
</evidence>
<dbReference type="InterPro" id="IPR005849">
    <property type="entry name" value="GalP_Utransf_N"/>
</dbReference>
<comment type="caution">
    <text evidence="12">The sequence shown here is derived from an EMBL/GenBank/DDBJ whole genome shotgun (WGS) entry which is preliminary data.</text>
</comment>
<evidence type="ECO:0000313" key="12">
    <source>
        <dbReference type="EMBL" id="NQE37668.1"/>
    </source>
</evidence>
<evidence type="ECO:0000256" key="10">
    <source>
        <dbReference type="PROSITE-ProRule" id="PRU00464"/>
    </source>
</evidence>
<comment type="similarity">
    <text evidence="2">Belongs to the galactose-1-phosphate uridylyltransferase type 1 family.</text>
</comment>
<feature type="domain" description="HIT" evidence="11">
    <location>
        <begin position="195"/>
        <end position="306"/>
    </location>
</feature>
<dbReference type="PANTHER" id="PTHR42763">
    <property type="entry name" value="ADP-GLUCOSE PHOSPHORYLASE"/>
    <property type="match status" value="1"/>
</dbReference>
<dbReference type="SUPFAM" id="SSF54197">
    <property type="entry name" value="HIT-like"/>
    <property type="match status" value="2"/>
</dbReference>
<keyword evidence="4 12" id="KW-0548">Nucleotidyltransferase</keyword>
<evidence type="ECO:0000256" key="7">
    <source>
        <dbReference type="ARBA" id="ARBA00023144"/>
    </source>
</evidence>
<dbReference type="PROSITE" id="PS51084">
    <property type="entry name" value="HIT_2"/>
    <property type="match status" value="1"/>
</dbReference>
<evidence type="ECO:0000256" key="4">
    <source>
        <dbReference type="ARBA" id="ARBA00022695"/>
    </source>
</evidence>
<keyword evidence="8" id="KW-0119">Carbohydrate metabolism</keyword>
<proteinExistence type="inferred from homology"/>
<dbReference type="Pfam" id="PF02744">
    <property type="entry name" value="GalP_UDP_tr_C"/>
    <property type="match status" value="1"/>
</dbReference>
<sequence>MSELRQNLITRDWVIIATERATRPDQFANKKQWAAVVPPHRADCPFCVGNEEDGTLETCRLGDRTGWKVRAIYNKYPALSPTAEWMRISSGIHRTMAGIGVHEVIVEHPRHDLTTALLRVEEIANILLVYRQRYVEIRKNPHIETIIIFKNHGETAGTSLEHPHSQIAATPVVPSQFRSRIDEAIRYFDDTGECLFCRTLEDELAAGERVIFESEHFVAFIPYAALSPFHTWIFPRRHSSSFDEITDAEITDLAETVKTVLAKFYYGLNNPDYNYNIRSVPIAQRTTKYFHWYMAIIPRVTKQAGFELGSGMFINTALPEESAEFVRSIEIPSDSNLGLT</sequence>